<feature type="domain" description="ATP synthase F1 complex delta/epsilon subunit N-terminal" evidence="12">
    <location>
        <begin position="4"/>
        <end position="80"/>
    </location>
</feature>
<comment type="similarity">
    <text evidence="2 9 10">Belongs to the ATPase epsilon chain family.</text>
</comment>
<evidence type="ECO:0000256" key="6">
    <source>
        <dbReference type="ARBA" id="ARBA00023136"/>
    </source>
</evidence>
<dbReference type="Proteomes" id="UP000660861">
    <property type="component" value="Unassembled WGS sequence"/>
</dbReference>
<keyword evidence="9" id="KW-0375">Hydrogen ion transport</keyword>
<dbReference type="Pfam" id="PF02823">
    <property type="entry name" value="ATP-synt_DE_N"/>
    <property type="match status" value="1"/>
</dbReference>
<organism evidence="13 14">
    <name type="scientific">Zongyangia hominis</name>
    <dbReference type="NCBI Taxonomy" id="2763677"/>
    <lineage>
        <taxon>Bacteria</taxon>
        <taxon>Bacillati</taxon>
        <taxon>Bacillota</taxon>
        <taxon>Clostridia</taxon>
        <taxon>Eubacteriales</taxon>
        <taxon>Oscillospiraceae</taxon>
        <taxon>Zongyangia</taxon>
    </lineage>
</organism>
<dbReference type="AlphaFoldDB" id="A0A926IB76"/>
<dbReference type="InterPro" id="IPR020547">
    <property type="entry name" value="ATP_synth_F1_esu_C"/>
</dbReference>
<evidence type="ECO:0000256" key="2">
    <source>
        <dbReference type="ARBA" id="ARBA00005712"/>
    </source>
</evidence>
<dbReference type="PANTHER" id="PTHR13822:SF10">
    <property type="entry name" value="ATP SYNTHASE EPSILON CHAIN, CHLOROPLASTIC"/>
    <property type="match status" value="1"/>
</dbReference>
<name>A0A926IB76_9FIRM</name>
<evidence type="ECO:0000256" key="7">
    <source>
        <dbReference type="ARBA" id="ARBA00023196"/>
    </source>
</evidence>
<dbReference type="GO" id="GO:0046933">
    <property type="term" value="F:proton-transporting ATP synthase activity, rotational mechanism"/>
    <property type="evidence" value="ECO:0007669"/>
    <property type="project" value="UniProtKB-UniRule"/>
</dbReference>
<dbReference type="InterPro" id="IPR036794">
    <property type="entry name" value="ATP_F1_dsu/esu_C_sf"/>
</dbReference>
<evidence type="ECO:0000259" key="12">
    <source>
        <dbReference type="Pfam" id="PF02823"/>
    </source>
</evidence>
<dbReference type="Gene3D" id="2.60.15.10">
    <property type="entry name" value="F0F1 ATP synthase delta/epsilon subunit, N-terminal"/>
    <property type="match status" value="1"/>
</dbReference>
<accession>A0A926IB76</accession>
<dbReference type="NCBIfam" id="TIGR01216">
    <property type="entry name" value="ATP_synt_epsi"/>
    <property type="match status" value="1"/>
</dbReference>
<keyword evidence="8 9" id="KW-0066">ATP synthesis</keyword>
<evidence type="ECO:0000259" key="11">
    <source>
        <dbReference type="Pfam" id="PF00401"/>
    </source>
</evidence>
<dbReference type="InterPro" id="IPR020546">
    <property type="entry name" value="ATP_synth_F1_dsu/esu_N"/>
</dbReference>
<evidence type="ECO:0000256" key="3">
    <source>
        <dbReference type="ARBA" id="ARBA00022448"/>
    </source>
</evidence>
<dbReference type="CDD" id="cd12152">
    <property type="entry name" value="F1-ATPase_delta"/>
    <property type="match status" value="1"/>
</dbReference>
<keyword evidence="14" id="KW-1185">Reference proteome</keyword>
<comment type="function">
    <text evidence="9">Produces ATP from ADP in the presence of a proton gradient across the membrane.</text>
</comment>
<comment type="subunit">
    <text evidence="9 10">F-type ATPases have 2 components, CF(1) - the catalytic core - and CF(0) - the membrane proton channel. CF(1) has five subunits: alpha(3), beta(3), gamma(1), delta(1), epsilon(1). CF(0) has three main subunits: a, b and c.</text>
</comment>
<sequence>MAAFHLQIVTPDGLKFDGDSEEIVVRTVSGDVGILAGHISYMAPIAVGELRVKRDGAFRSAAVSGGFVSTDGKETQIICTTCEWADEIDEERAKKARELAEQRLKEKLSARELSLAEAKLSRAINRLKVSAKR</sequence>
<reference evidence="13" key="1">
    <citation type="submission" date="2020-08" db="EMBL/GenBank/DDBJ databases">
        <title>Genome public.</title>
        <authorList>
            <person name="Liu C."/>
            <person name="Sun Q."/>
        </authorList>
    </citation>
    <scope>NUCLEOTIDE SEQUENCE</scope>
    <source>
        <strain evidence="13">NSJ-54</strain>
    </source>
</reference>
<gene>
    <name evidence="9 13" type="primary">atpC</name>
    <name evidence="13" type="ORF">H8709_03210</name>
</gene>
<dbReference type="Gene3D" id="1.20.5.440">
    <property type="entry name" value="ATP synthase delta/epsilon subunit, C-terminal domain"/>
    <property type="match status" value="1"/>
</dbReference>
<keyword evidence="3 9" id="KW-0813">Transport</keyword>
<feature type="domain" description="ATP synthase epsilon subunit C-terminal" evidence="11">
    <location>
        <begin position="86"/>
        <end position="130"/>
    </location>
</feature>
<evidence type="ECO:0000256" key="4">
    <source>
        <dbReference type="ARBA" id="ARBA00022475"/>
    </source>
</evidence>
<keyword evidence="4 9" id="KW-1003">Cell membrane</keyword>
<dbReference type="GO" id="GO:0005886">
    <property type="term" value="C:plasma membrane"/>
    <property type="evidence" value="ECO:0007669"/>
    <property type="project" value="UniProtKB-SubCell"/>
</dbReference>
<protein>
    <recommendedName>
        <fullName evidence="9">ATP synthase epsilon chain</fullName>
    </recommendedName>
    <alternativeName>
        <fullName evidence="9">ATP synthase F1 sector epsilon subunit</fullName>
    </alternativeName>
    <alternativeName>
        <fullName evidence="9">F-ATPase epsilon subunit</fullName>
    </alternativeName>
</protein>
<keyword evidence="6 9" id="KW-0472">Membrane</keyword>
<dbReference type="PANTHER" id="PTHR13822">
    <property type="entry name" value="ATP SYNTHASE DELTA/EPSILON CHAIN"/>
    <property type="match status" value="1"/>
</dbReference>
<evidence type="ECO:0000256" key="8">
    <source>
        <dbReference type="ARBA" id="ARBA00023310"/>
    </source>
</evidence>
<proteinExistence type="inferred from homology"/>
<evidence type="ECO:0000256" key="5">
    <source>
        <dbReference type="ARBA" id="ARBA00023065"/>
    </source>
</evidence>
<dbReference type="GO" id="GO:0045259">
    <property type="term" value="C:proton-transporting ATP synthase complex"/>
    <property type="evidence" value="ECO:0007669"/>
    <property type="project" value="UniProtKB-KW"/>
</dbReference>
<evidence type="ECO:0000256" key="10">
    <source>
        <dbReference type="RuleBase" id="RU003656"/>
    </source>
</evidence>
<evidence type="ECO:0000313" key="14">
    <source>
        <dbReference type="Proteomes" id="UP000660861"/>
    </source>
</evidence>
<dbReference type="InterPro" id="IPR001469">
    <property type="entry name" value="ATP_synth_F1_dsu/esu"/>
</dbReference>
<comment type="caution">
    <text evidence="13">The sequence shown here is derived from an EMBL/GenBank/DDBJ whole genome shotgun (WGS) entry which is preliminary data.</text>
</comment>
<evidence type="ECO:0000313" key="13">
    <source>
        <dbReference type="EMBL" id="MBC8569835.1"/>
    </source>
</evidence>
<dbReference type="Pfam" id="PF00401">
    <property type="entry name" value="ATP-synt_DE"/>
    <property type="match status" value="1"/>
</dbReference>
<evidence type="ECO:0000256" key="1">
    <source>
        <dbReference type="ARBA" id="ARBA00004202"/>
    </source>
</evidence>
<dbReference type="GO" id="GO:0005524">
    <property type="term" value="F:ATP binding"/>
    <property type="evidence" value="ECO:0007669"/>
    <property type="project" value="UniProtKB-UniRule"/>
</dbReference>
<dbReference type="RefSeq" id="WP_262396922.1">
    <property type="nucleotide sequence ID" value="NZ_JACRTC010000001.1"/>
</dbReference>
<keyword evidence="5 9" id="KW-0406">Ion transport</keyword>
<dbReference type="InterPro" id="IPR036771">
    <property type="entry name" value="ATPsynth_dsu/esu_N"/>
</dbReference>
<comment type="subcellular location">
    <subcellularLocation>
        <location evidence="1 9">Cell membrane</location>
        <topology evidence="1 9">Peripheral membrane protein</topology>
    </subcellularLocation>
</comment>
<dbReference type="HAMAP" id="MF_00530">
    <property type="entry name" value="ATP_synth_epsil_bac"/>
    <property type="match status" value="1"/>
</dbReference>
<evidence type="ECO:0000256" key="9">
    <source>
        <dbReference type="HAMAP-Rule" id="MF_00530"/>
    </source>
</evidence>
<keyword evidence="7 9" id="KW-0139">CF(1)</keyword>
<dbReference type="SUPFAM" id="SSF51344">
    <property type="entry name" value="Epsilon subunit of F1F0-ATP synthase N-terminal domain"/>
    <property type="match status" value="1"/>
</dbReference>
<dbReference type="EMBL" id="JACRTC010000001">
    <property type="protein sequence ID" value="MBC8569835.1"/>
    <property type="molecule type" value="Genomic_DNA"/>
</dbReference>
<dbReference type="SUPFAM" id="SSF46604">
    <property type="entry name" value="Epsilon subunit of F1F0-ATP synthase C-terminal domain"/>
    <property type="match status" value="1"/>
</dbReference>